<dbReference type="PROSITE" id="PS50977">
    <property type="entry name" value="HTH_TETR_2"/>
    <property type="match status" value="1"/>
</dbReference>
<dbReference type="SUPFAM" id="SSF46689">
    <property type="entry name" value="Homeodomain-like"/>
    <property type="match status" value="1"/>
</dbReference>
<comment type="caution">
    <text evidence="7">The sequence shown here is derived from an EMBL/GenBank/DDBJ whole genome shotgun (WGS) entry which is preliminary data.</text>
</comment>
<sequence length="232" mass="24315">MPKQNTAGDGADAAQQGGASSATTAGEPGARKREKNASKPAAERAVNQRADALRNRAAILAATPIALRKNPDASIADIAVEAGIGRMTLYGHFKSRAELLDAALVDGLERAEAVLSTVDLDGDPAAALARLIESSWSLLDQVSGLLVVAQKEVPAHRIRQMHEKAEARMRGLLERGQAEDVFRGDLPVDWLLAVTHAAMNAAAAESTAGRLRPADAPRYINATLAQAFAATA</sequence>
<reference evidence="7 8" key="1">
    <citation type="submission" date="2024-02" db="EMBL/GenBank/DDBJ databases">
        <title>Characterization of antibiotic resistant novel bacterial strains and their environmental applications.</title>
        <authorList>
            <person name="Manzoor S."/>
            <person name="Abbas S."/>
            <person name="Arshad M."/>
            <person name="Li W.J."/>
            <person name="Ahmed I."/>
        </authorList>
    </citation>
    <scope>NUCLEOTIDE SEQUENCE [LARGE SCALE GENOMIC DNA]</scope>
    <source>
        <strain evidence="7 8">KACC 15558</strain>
    </source>
</reference>
<feature type="DNA-binding region" description="H-T-H motif" evidence="4">
    <location>
        <begin position="74"/>
        <end position="93"/>
    </location>
</feature>
<accession>A0ABP9U480</accession>
<keyword evidence="2 4" id="KW-0238">DNA-binding</keyword>
<dbReference type="Proteomes" id="UP001498935">
    <property type="component" value="Unassembled WGS sequence"/>
</dbReference>
<keyword evidence="1" id="KW-0805">Transcription regulation</keyword>
<organism evidence="7 8">
    <name type="scientific">Brevibacterium ammoniilyticum</name>
    <dbReference type="NCBI Taxonomy" id="1046555"/>
    <lineage>
        <taxon>Bacteria</taxon>
        <taxon>Bacillati</taxon>
        <taxon>Actinomycetota</taxon>
        <taxon>Actinomycetes</taxon>
        <taxon>Micrococcales</taxon>
        <taxon>Brevibacteriaceae</taxon>
        <taxon>Brevibacterium</taxon>
    </lineage>
</organism>
<dbReference type="InterPro" id="IPR009057">
    <property type="entry name" value="Homeodomain-like_sf"/>
</dbReference>
<evidence type="ECO:0000313" key="8">
    <source>
        <dbReference type="Proteomes" id="UP001498935"/>
    </source>
</evidence>
<name>A0ABP9U480_9MICO</name>
<gene>
    <name evidence="7" type="ORF">KACC15558_34310</name>
</gene>
<dbReference type="Gene3D" id="1.10.357.10">
    <property type="entry name" value="Tetracycline Repressor, domain 2"/>
    <property type="match status" value="1"/>
</dbReference>
<evidence type="ECO:0000256" key="3">
    <source>
        <dbReference type="ARBA" id="ARBA00023163"/>
    </source>
</evidence>
<dbReference type="RefSeq" id="WP_342039108.1">
    <property type="nucleotide sequence ID" value="NZ_BAABBK010000025.1"/>
</dbReference>
<evidence type="ECO:0000256" key="2">
    <source>
        <dbReference type="ARBA" id="ARBA00023125"/>
    </source>
</evidence>
<evidence type="ECO:0000259" key="6">
    <source>
        <dbReference type="PROSITE" id="PS50977"/>
    </source>
</evidence>
<dbReference type="Pfam" id="PF00440">
    <property type="entry name" value="TetR_N"/>
    <property type="match status" value="1"/>
</dbReference>
<feature type="compositionally biased region" description="Low complexity" evidence="5">
    <location>
        <begin position="7"/>
        <end position="26"/>
    </location>
</feature>
<keyword evidence="3" id="KW-0804">Transcription</keyword>
<protein>
    <recommendedName>
        <fullName evidence="6">HTH tetR-type domain-containing protein</fullName>
    </recommendedName>
</protein>
<feature type="region of interest" description="Disordered" evidence="5">
    <location>
        <begin position="1"/>
        <end position="47"/>
    </location>
</feature>
<evidence type="ECO:0000313" key="7">
    <source>
        <dbReference type="EMBL" id="GAA5342390.1"/>
    </source>
</evidence>
<proteinExistence type="predicted"/>
<keyword evidence="8" id="KW-1185">Reference proteome</keyword>
<feature type="domain" description="HTH tetR-type" evidence="6">
    <location>
        <begin position="52"/>
        <end position="111"/>
    </location>
</feature>
<dbReference type="EMBL" id="BAABNP010000024">
    <property type="protein sequence ID" value="GAA5342390.1"/>
    <property type="molecule type" value="Genomic_DNA"/>
</dbReference>
<evidence type="ECO:0000256" key="4">
    <source>
        <dbReference type="PROSITE-ProRule" id="PRU00335"/>
    </source>
</evidence>
<dbReference type="InterPro" id="IPR036271">
    <property type="entry name" value="Tet_transcr_reg_TetR-rel_C_sf"/>
</dbReference>
<dbReference type="SUPFAM" id="SSF48498">
    <property type="entry name" value="Tetracyclin repressor-like, C-terminal domain"/>
    <property type="match status" value="1"/>
</dbReference>
<dbReference type="InterPro" id="IPR001647">
    <property type="entry name" value="HTH_TetR"/>
</dbReference>
<dbReference type="PANTHER" id="PTHR30055">
    <property type="entry name" value="HTH-TYPE TRANSCRIPTIONAL REGULATOR RUTR"/>
    <property type="match status" value="1"/>
</dbReference>
<evidence type="ECO:0000256" key="1">
    <source>
        <dbReference type="ARBA" id="ARBA00023015"/>
    </source>
</evidence>
<dbReference type="InterPro" id="IPR050109">
    <property type="entry name" value="HTH-type_TetR-like_transc_reg"/>
</dbReference>
<evidence type="ECO:0000256" key="5">
    <source>
        <dbReference type="SAM" id="MobiDB-lite"/>
    </source>
</evidence>
<dbReference type="PANTHER" id="PTHR30055:SF234">
    <property type="entry name" value="HTH-TYPE TRANSCRIPTIONAL REGULATOR BETI"/>
    <property type="match status" value="1"/>
</dbReference>